<dbReference type="EMBL" id="CARXXK010000004">
    <property type="protein sequence ID" value="CAI6366596.1"/>
    <property type="molecule type" value="Genomic_DNA"/>
</dbReference>
<accession>A0AAV0XGF1</accession>
<dbReference type="CDD" id="cd09193">
    <property type="entry name" value="PLDc_mTdp1_1"/>
    <property type="match status" value="1"/>
</dbReference>
<dbReference type="Pfam" id="PF06087">
    <property type="entry name" value="Tyr-DNA_phospho"/>
    <property type="match status" value="1"/>
</dbReference>
<keyword evidence="5" id="KW-0378">Hydrolase</keyword>
<evidence type="ECO:0000256" key="7">
    <source>
        <dbReference type="ARBA" id="ARBA00023204"/>
    </source>
</evidence>
<evidence type="ECO:0000256" key="4">
    <source>
        <dbReference type="ARBA" id="ARBA00022763"/>
    </source>
</evidence>
<dbReference type="AlphaFoldDB" id="A0AAV0XGF1"/>
<evidence type="ECO:0000256" key="1">
    <source>
        <dbReference type="ARBA" id="ARBA00004123"/>
    </source>
</evidence>
<comment type="caution">
    <text evidence="13">The sequence shown here is derived from an EMBL/GenBank/DDBJ whole genome shotgun (WGS) entry which is preliminary data.</text>
</comment>
<evidence type="ECO:0000256" key="2">
    <source>
        <dbReference type="ARBA" id="ARBA00010205"/>
    </source>
</evidence>
<organism evidence="13 14">
    <name type="scientific">Macrosiphum euphorbiae</name>
    <name type="common">potato aphid</name>
    <dbReference type="NCBI Taxonomy" id="13131"/>
    <lineage>
        <taxon>Eukaryota</taxon>
        <taxon>Metazoa</taxon>
        <taxon>Ecdysozoa</taxon>
        <taxon>Arthropoda</taxon>
        <taxon>Hexapoda</taxon>
        <taxon>Insecta</taxon>
        <taxon>Pterygota</taxon>
        <taxon>Neoptera</taxon>
        <taxon>Paraneoptera</taxon>
        <taxon>Hemiptera</taxon>
        <taxon>Sternorrhyncha</taxon>
        <taxon>Aphidomorpha</taxon>
        <taxon>Aphidoidea</taxon>
        <taxon>Aphididae</taxon>
        <taxon>Macrosiphini</taxon>
        <taxon>Macrosiphum</taxon>
    </lineage>
</organism>
<evidence type="ECO:0000256" key="9">
    <source>
        <dbReference type="PIRSR" id="PIRSR610347-1"/>
    </source>
</evidence>
<comment type="similarity">
    <text evidence="2">Belongs to the tyrosyl-DNA phosphodiesterase family.</text>
</comment>
<feature type="binding site" evidence="10">
    <location>
        <position position="675"/>
    </location>
    <ligand>
        <name>substrate</name>
    </ligand>
</feature>
<dbReference type="InterPro" id="IPR010347">
    <property type="entry name" value="Tdp1"/>
</dbReference>
<gene>
    <name evidence="13" type="ORF">MEUPH1_LOCUS21164</name>
</gene>
<feature type="active site" description="Nucleophile" evidence="9">
    <location>
        <position position="443"/>
    </location>
</feature>
<keyword evidence="8" id="KW-0539">Nucleus</keyword>
<comment type="subcellular location">
    <subcellularLocation>
        <location evidence="1">Nucleus</location>
    </subcellularLocation>
</comment>
<dbReference type="Gene3D" id="3.30.870.10">
    <property type="entry name" value="Endonuclease Chain A"/>
    <property type="match status" value="2"/>
</dbReference>
<keyword evidence="7" id="KW-0234">DNA repair</keyword>
<evidence type="ECO:0000256" key="6">
    <source>
        <dbReference type="ARBA" id="ARBA00022839"/>
    </source>
</evidence>
<keyword evidence="6" id="KW-0269">Exonuclease</keyword>
<dbReference type="Proteomes" id="UP001160148">
    <property type="component" value="Unassembled WGS sequence"/>
</dbReference>
<proteinExistence type="inferred from homology"/>
<evidence type="ECO:0000256" key="5">
    <source>
        <dbReference type="ARBA" id="ARBA00022801"/>
    </source>
</evidence>
<evidence type="ECO:0000256" key="11">
    <source>
        <dbReference type="PIRSR" id="PIRSR610347-3"/>
    </source>
</evidence>
<dbReference type="GO" id="GO:0003690">
    <property type="term" value="F:double-stranded DNA binding"/>
    <property type="evidence" value="ECO:0007669"/>
    <property type="project" value="TreeGrafter"/>
</dbReference>
<feature type="compositionally biased region" description="Polar residues" evidence="12">
    <location>
        <begin position="34"/>
        <end position="55"/>
    </location>
</feature>
<dbReference type="GO" id="GO:0006281">
    <property type="term" value="P:DNA repair"/>
    <property type="evidence" value="ECO:0007669"/>
    <property type="project" value="UniProtKB-KW"/>
</dbReference>
<dbReference type="PANTHER" id="PTHR12415:SF0">
    <property type="entry name" value="TYROSYL-DNA PHOSPHODIESTERASE 1"/>
    <property type="match status" value="1"/>
</dbReference>
<evidence type="ECO:0000256" key="8">
    <source>
        <dbReference type="ARBA" id="ARBA00023242"/>
    </source>
</evidence>
<evidence type="ECO:0000256" key="10">
    <source>
        <dbReference type="PIRSR" id="PIRSR610347-2"/>
    </source>
</evidence>
<feature type="compositionally biased region" description="Polar residues" evidence="12">
    <location>
        <begin position="70"/>
        <end position="79"/>
    </location>
</feature>
<name>A0AAV0XGF1_9HEMI</name>
<evidence type="ECO:0008006" key="15">
    <source>
        <dbReference type="Google" id="ProtNLM"/>
    </source>
</evidence>
<feature type="site" description="Interaction with DNA" evidence="11">
    <location>
        <position position="698"/>
    </location>
</feature>
<evidence type="ECO:0000313" key="13">
    <source>
        <dbReference type="EMBL" id="CAI6366596.1"/>
    </source>
</evidence>
<evidence type="ECO:0000256" key="3">
    <source>
        <dbReference type="ARBA" id="ARBA00022722"/>
    </source>
</evidence>
<feature type="active site" description="Proton donor/acceptor" evidence="9">
    <location>
        <position position="673"/>
    </location>
</feature>
<protein>
    <recommendedName>
        <fullName evidence="15">Tyrosyl-DNA phosphodiesterase</fullName>
    </recommendedName>
</protein>
<dbReference type="GO" id="GO:0003697">
    <property type="term" value="F:single-stranded DNA binding"/>
    <property type="evidence" value="ECO:0007669"/>
    <property type="project" value="TreeGrafter"/>
</dbReference>
<feature type="compositionally biased region" description="Polar residues" evidence="12">
    <location>
        <begin position="94"/>
        <end position="141"/>
    </location>
</feature>
<reference evidence="13 14" key="1">
    <citation type="submission" date="2023-01" db="EMBL/GenBank/DDBJ databases">
        <authorList>
            <person name="Whitehead M."/>
        </authorList>
    </citation>
    <scope>NUCLEOTIDE SEQUENCE [LARGE SCALE GENOMIC DNA]</scope>
</reference>
<evidence type="ECO:0000313" key="14">
    <source>
        <dbReference type="Proteomes" id="UP001160148"/>
    </source>
</evidence>
<keyword evidence="14" id="KW-1185">Reference proteome</keyword>
<feature type="binding site" evidence="10">
    <location>
        <position position="445"/>
    </location>
    <ligand>
        <name>substrate</name>
    </ligand>
</feature>
<dbReference type="PANTHER" id="PTHR12415">
    <property type="entry name" value="TYROSYL-DNA PHOSPHODIESTERASE 1"/>
    <property type="match status" value="1"/>
</dbReference>
<evidence type="ECO:0000256" key="12">
    <source>
        <dbReference type="SAM" id="MobiDB-lite"/>
    </source>
</evidence>
<dbReference type="GO" id="GO:0005634">
    <property type="term" value="C:nucleus"/>
    <property type="evidence" value="ECO:0007669"/>
    <property type="project" value="UniProtKB-SubCell"/>
</dbReference>
<keyword evidence="3" id="KW-0540">Nuclease</keyword>
<keyword evidence="4" id="KW-0227">DNA damage</keyword>
<dbReference type="GO" id="GO:0004527">
    <property type="term" value="F:exonuclease activity"/>
    <property type="evidence" value="ECO:0007669"/>
    <property type="project" value="UniProtKB-KW"/>
</dbReference>
<feature type="region of interest" description="Disordered" evidence="12">
    <location>
        <begin position="1"/>
        <end position="324"/>
    </location>
</feature>
<dbReference type="GO" id="GO:0017005">
    <property type="term" value="F:3'-tyrosyl-DNA phosphodiesterase activity"/>
    <property type="evidence" value="ECO:0007669"/>
    <property type="project" value="TreeGrafter"/>
</dbReference>
<dbReference type="SUPFAM" id="SSF56024">
    <property type="entry name" value="Phospholipase D/nuclease"/>
    <property type="match status" value="2"/>
</dbReference>
<sequence length="771" mass="84617">MASGSESPKEKPTDPESESPKQNPSGPGSESPKQKPTSSGSESPKQKPTCSGSESPKQKPTGHGSESPKQKPTGSGSESPKQKPTGHGSESPKQKPTGSGSESPNQTPTGSGSESPKQKPTGSGSESPKQKPTGSGSQSLNRRPAGPGPQFLNRRPTGPGSQSLNRRPTGPGSLNPRPRGPGSLNLRPTGPGSLNQRPTGPGSLNRMPRGPGSLNPRPRGPGSPNLRPRGPGSPNLRPRGPGSPNLRPRGPGSPNLRPTGPGSPNLRPTGPGSLNLRPRGPGSLNRMPRGPGSESWKRKPTGPGSEPRKRKPTGPPGPQNYNDAVWKFTKGTVDKKLEKSEPYRIFMSPISCDPETHTEESTLSFAELLDKSLGDLTESLHLNFMVELGWLFAQYFITDQKGKKMTLLYERCNEDIDELHKEKKLLNVRHKKIINKNAFGHQHSKLSMFAYADGSLRVVVMSANLCEDDWTRYAQGIWVSQTFPLKEKDDKSDGNSKTDFKIDILRYLNSFREPILVPWIQKIEKVDFSQANVFFIPSVPGKHTEPLWGHLYLKNILKKHACLPFGKPSEWPIIAQCSSLGSLGTTDEEWLKSEFVESLSASTYCGDADTDDNPIPFNLIFPSVNNVLNSWDGALGGICLPYNKILHEKQLWLKKYMCLWQCHSRKRTKAMPHIKTYCRMSSCLTKMSWFYLGSSNLSKAAWGRKLKSDEQSNFIMAHEAGVLFLPQFLIESDTFSIDETKPNKFPCFSLPFDLPLSGYSDTDQPWTISTS</sequence>